<gene>
    <name evidence="2" type="ORF">SXIM_01070</name>
</gene>
<keyword evidence="3" id="KW-1185">Reference proteome</keyword>
<dbReference type="STRING" id="408015.SXIM_01070"/>
<evidence type="ECO:0000259" key="1">
    <source>
        <dbReference type="Pfam" id="PF11716"/>
    </source>
</evidence>
<evidence type="ECO:0000313" key="2">
    <source>
        <dbReference type="EMBL" id="AKG41491.1"/>
    </source>
</evidence>
<sequence length="188" mass="20635">MRLTEAYERALAGFDRRVRLVGAGQWDAPTPCAQWSVRDLVNHVTGEQLWAPHLLRGETLTEVGDRYDGDVLGDDPVAVWERAAREARTAFTGPGALDAPVHTSGGLTPAEDYARQMTLDLTVHAWDLARGTDTDDRLDEEVAEMVFTYVEPQIGGWQGFGIFDPPVEVAPDAPVQERLVALLGRDPA</sequence>
<organism evidence="2 3">
    <name type="scientific">Streptomyces xiamenensis</name>
    <dbReference type="NCBI Taxonomy" id="408015"/>
    <lineage>
        <taxon>Bacteria</taxon>
        <taxon>Bacillati</taxon>
        <taxon>Actinomycetota</taxon>
        <taxon>Actinomycetes</taxon>
        <taxon>Kitasatosporales</taxon>
        <taxon>Streptomycetaceae</taxon>
        <taxon>Streptomyces</taxon>
    </lineage>
</organism>
<dbReference type="GO" id="GO:0046872">
    <property type="term" value="F:metal ion binding"/>
    <property type="evidence" value="ECO:0007669"/>
    <property type="project" value="InterPro"/>
</dbReference>
<name>A0A0F7CMN9_9ACTN</name>
<accession>A0A0F7CMN9</accession>
<dbReference type="Gene3D" id="1.20.120.450">
    <property type="entry name" value="dinb family like domain"/>
    <property type="match status" value="1"/>
</dbReference>
<dbReference type="AlphaFoldDB" id="A0A0F7CMN9"/>
<dbReference type="Proteomes" id="UP000034034">
    <property type="component" value="Chromosome"/>
</dbReference>
<reference evidence="2" key="1">
    <citation type="submission" date="2019-08" db="EMBL/GenBank/DDBJ databases">
        <title>Complete genome sequence of a mangrove-derived Streptomyces xiamenensis.</title>
        <authorList>
            <person name="Xu J."/>
        </authorList>
    </citation>
    <scope>NUCLEOTIDE SEQUENCE</scope>
    <source>
        <strain evidence="2">318</strain>
    </source>
</reference>
<dbReference type="RefSeq" id="WP_030738569.1">
    <property type="nucleotide sequence ID" value="NZ_CBDRAA010000012.1"/>
</dbReference>
<protein>
    <submittedName>
        <fullName evidence="2">Tigr03086 family protein</fullName>
    </submittedName>
</protein>
<dbReference type="PATRIC" id="fig|408015.6.peg.124"/>
<dbReference type="NCBIfam" id="TIGR03086">
    <property type="entry name" value="TIGR03086 family metal-binding protein"/>
    <property type="match status" value="1"/>
</dbReference>
<dbReference type="EMBL" id="CP009922">
    <property type="protein sequence ID" value="AKG41491.1"/>
    <property type="molecule type" value="Genomic_DNA"/>
</dbReference>
<proteinExistence type="predicted"/>
<dbReference type="NCBIfam" id="TIGR03083">
    <property type="entry name" value="maleylpyruvate isomerase family mycothiol-dependent enzyme"/>
    <property type="match status" value="1"/>
</dbReference>
<dbReference type="InterPro" id="IPR024344">
    <property type="entry name" value="MDMPI_metal-binding"/>
</dbReference>
<dbReference type="InterPro" id="IPR017520">
    <property type="entry name" value="CHP03086"/>
</dbReference>
<dbReference type="HOGENOM" id="CLU_051661_1_0_11"/>
<evidence type="ECO:0000313" key="3">
    <source>
        <dbReference type="Proteomes" id="UP000034034"/>
    </source>
</evidence>
<dbReference type="InterPro" id="IPR017517">
    <property type="entry name" value="Maleyloyr_isom"/>
</dbReference>
<dbReference type="Pfam" id="PF11716">
    <property type="entry name" value="MDMPI_N"/>
    <property type="match status" value="1"/>
</dbReference>
<dbReference type="KEGG" id="sxi:SXIM_01070"/>
<dbReference type="SUPFAM" id="SSF109854">
    <property type="entry name" value="DinB/YfiT-like putative metalloenzymes"/>
    <property type="match status" value="1"/>
</dbReference>
<dbReference type="InterPro" id="IPR034660">
    <property type="entry name" value="DinB/YfiT-like"/>
</dbReference>
<feature type="domain" description="Mycothiol-dependent maleylpyruvate isomerase metal-binding" evidence="1">
    <location>
        <begin position="9"/>
        <end position="129"/>
    </location>
</feature>